<dbReference type="EMBL" id="FNZA01000018">
    <property type="protein sequence ID" value="SEJ78541.1"/>
    <property type="molecule type" value="Genomic_DNA"/>
</dbReference>
<organism evidence="1 2">
    <name type="scientific">Deinococcus reticulitermitis</name>
    <dbReference type="NCBI Taxonomy" id="856736"/>
    <lineage>
        <taxon>Bacteria</taxon>
        <taxon>Thermotogati</taxon>
        <taxon>Deinococcota</taxon>
        <taxon>Deinococci</taxon>
        <taxon>Deinococcales</taxon>
        <taxon>Deinococcaceae</taxon>
        <taxon>Deinococcus</taxon>
    </lineage>
</organism>
<dbReference type="STRING" id="856736.SAMN04488058_11876"/>
<evidence type="ECO:0000313" key="2">
    <source>
        <dbReference type="Proteomes" id="UP000199223"/>
    </source>
</evidence>
<proteinExistence type="predicted"/>
<reference evidence="2" key="1">
    <citation type="submission" date="2016-10" db="EMBL/GenBank/DDBJ databases">
        <authorList>
            <person name="Varghese N."/>
            <person name="Submissions S."/>
        </authorList>
    </citation>
    <scope>NUCLEOTIDE SEQUENCE [LARGE SCALE GENOMIC DNA]</scope>
    <source>
        <strain evidence="2">CGMCC 1.10218</strain>
    </source>
</reference>
<accession>A0A1H7BLQ8</accession>
<name>A0A1H7BLQ8_9DEIO</name>
<evidence type="ECO:0000313" key="1">
    <source>
        <dbReference type="EMBL" id="SEJ78541.1"/>
    </source>
</evidence>
<protein>
    <submittedName>
        <fullName evidence="1">Uncharacterized protein</fullName>
    </submittedName>
</protein>
<dbReference type="AlphaFoldDB" id="A0A1H7BLQ8"/>
<sequence length="168" mass="16780">MADDGRMQHTRTWTDVYGSACAAFEGRAGGHRWLVAAPPELAASVPAALAAVDGKGTVELLVHDGLTPLLSALQEGQPRGVLIVAPHSLAGGPEVEVQSRVVDDLGGVPYAEGGSFPAWSGAGHVNGEAGACPAASAAASLGFPVVVAGAGEVTTALTAWLDATPHGR</sequence>
<dbReference type="Proteomes" id="UP000199223">
    <property type="component" value="Unassembled WGS sequence"/>
</dbReference>
<gene>
    <name evidence="1" type="ORF">SAMN04488058_11876</name>
</gene>
<keyword evidence="2" id="KW-1185">Reference proteome</keyword>